<dbReference type="Gene3D" id="2.60.120.200">
    <property type="match status" value="1"/>
</dbReference>
<feature type="domain" description="MAM" evidence="1">
    <location>
        <begin position="74"/>
        <end position="190"/>
    </location>
</feature>
<evidence type="ECO:0000313" key="3">
    <source>
        <dbReference type="Proteomes" id="UP000663823"/>
    </source>
</evidence>
<reference evidence="2" key="1">
    <citation type="submission" date="2021-02" db="EMBL/GenBank/DDBJ databases">
        <authorList>
            <person name="Nowell W R."/>
        </authorList>
    </citation>
    <scope>NUCLEOTIDE SEQUENCE</scope>
</reference>
<name>A0A820EEK7_9BILA</name>
<comment type="caution">
    <text evidence="2">The sequence shown here is derived from an EMBL/GenBank/DDBJ whole genome shotgun (WGS) entry which is preliminary data.</text>
</comment>
<feature type="non-terminal residue" evidence="2">
    <location>
        <position position="1"/>
    </location>
</feature>
<feature type="non-terminal residue" evidence="2">
    <location>
        <position position="203"/>
    </location>
</feature>
<dbReference type="AlphaFoldDB" id="A0A820EEK7"/>
<evidence type="ECO:0000313" key="2">
    <source>
        <dbReference type="EMBL" id="CAF4245202.1"/>
    </source>
</evidence>
<gene>
    <name evidence="2" type="ORF">OTI717_LOCUS40237</name>
</gene>
<dbReference type="InterPro" id="IPR013320">
    <property type="entry name" value="ConA-like_dom_sf"/>
</dbReference>
<dbReference type="Pfam" id="PF00629">
    <property type="entry name" value="MAM"/>
    <property type="match status" value="1"/>
</dbReference>
<dbReference type="InterPro" id="IPR051560">
    <property type="entry name" value="MAM_domain-containing"/>
</dbReference>
<dbReference type="Proteomes" id="UP000663823">
    <property type="component" value="Unassembled WGS sequence"/>
</dbReference>
<protein>
    <recommendedName>
        <fullName evidence="1">MAM domain-containing protein</fullName>
    </recommendedName>
</protein>
<evidence type="ECO:0000259" key="1">
    <source>
        <dbReference type="PROSITE" id="PS50060"/>
    </source>
</evidence>
<sequence length="203" mass="22948">PVVQGDAVQLSRIIASIPDKDLTIDDWTLINVILPSEKIKIAIRLNDSTISLTFDDLSVDYCDEPRPSPPTNLYACDFESSCIEDFSSLPNYPYQWLMMKTSDVITMESQAPSVDFTFGNQSGHYVFVPNSNTTKAGNVGYLALQKSFNITMNESFCLNFQYYNYGQTVAGNLNVYAQLSESPETVQKLWPPIDRQHIYTRDK</sequence>
<organism evidence="2 3">
    <name type="scientific">Rotaria sordida</name>
    <dbReference type="NCBI Taxonomy" id="392033"/>
    <lineage>
        <taxon>Eukaryota</taxon>
        <taxon>Metazoa</taxon>
        <taxon>Spiralia</taxon>
        <taxon>Gnathifera</taxon>
        <taxon>Rotifera</taxon>
        <taxon>Eurotatoria</taxon>
        <taxon>Bdelloidea</taxon>
        <taxon>Philodinida</taxon>
        <taxon>Philodinidae</taxon>
        <taxon>Rotaria</taxon>
    </lineage>
</organism>
<dbReference type="PANTHER" id="PTHR23282:SF101">
    <property type="entry name" value="MAM DOMAIN-CONTAINING PROTEIN"/>
    <property type="match status" value="1"/>
</dbReference>
<dbReference type="SUPFAM" id="SSF49899">
    <property type="entry name" value="Concanavalin A-like lectins/glucanases"/>
    <property type="match status" value="1"/>
</dbReference>
<dbReference type="PROSITE" id="PS50060">
    <property type="entry name" value="MAM_2"/>
    <property type="match status" value="1"/>
</dbReference>
<dbReference type="PANTHER" id="PTHR23282">
    <property type="entry name" value="APICAL ENDOSOMAL GLYCOPROTEIN PRECURSOR"/>
    <property type="match status" value="1"/>
</dbReference>
<accession>A0A820EEK7</accession>
<dbReference type="EMBL" id="CAJOAX010030935">
    <property type="protein sequence ID" value="CAF4245202.1"/>
    <property type="molecule type" value="Genomic_DNA"/>
</dbReference>
<dbReference type="GO" id="GO:0016020">
    <property type="term" value="C:membrane"/>
    <property type="evidence" value="ECO:0007669"/>
    <property type="project" value="InterPro"/>
</dbReference>
<proteinExistence type="predicted"/>
<dbReference type="InterPro" id="IPR000998">
    <property type="entry name" value="MAM_dom"/>
</dbReference>